<dbReference type="NCBIfam" id="TIGR04057">
    <property type="entry name" value="SusC_RagA_signa"/>
    <property type="match status" value="1"/>
</dbReference>
<dbReference type="SUPFAM" id="SSF56935">
    <property type="entry name" value="Porins"/>
    <property type="match status" value="1"/>
</dbReference>
<dbReference type="InterPro" id="IPR008969">
    <property type="entry name" value="CarboxyPept-like_regulatory"/>
</dbReference>
<feature type="chain" id="PRO_5047471227" evidence="3">
    <location>
        <begin position="21"/>
        <end position="423"/>
    </location>
</feature>
<dbReference type="EMBL" id="CP139558">
    <property type="protein sequence ID" value="WPU96998.1"/>
    <property type="molecule type" value="Genomic_DNA"/>
</dbReference>
<dbReference type="PANTHER" id="PTHR30069">
    <property type="entry name" value="TONB-DEPENDENT OUTER MEMBRANE RECEPTOR"/>
    <property type="match status" value="1"/>
</dbReference>
<dbReference type="PROSITE" id="PS52016">
    <property type="entry name" value="TONB_DEPENDENT_REC_3"/>
    <property type="match status" value="1"/>
</dbReference>
<accession>A0ABZ0TXW6</accession>
<evidence type="ECO:0000256" key="1">
    <source>
        <dbReference type="ARBA" id="ARBA00022729"/>
    </source>
</evidence>
<feature type="signal peptide" evidence="3">
    <location>
        <begin position="1"/>
        <end position="20"/>
    </location>
</feature>
<dbReference type="InterPro" id="IPR023997">
    <property type="entry name" value="TonB-dep_OMP_SusC/RagA_CS"/>
</dbReference>
<evidence type="ECO:0000256" key="3">
    <source>
        <dbReference type="SAM" id="SignalP"/>
    </source>
</evidence>
<proteinExistence type="inferred from homology"/>
<comment type="subcellular location">
    <subcellularLocation>
        <location evidence="2">Cell outer membrane</location>
        <topology evidence="2">Multi-pass membrane protein</topology>
    </subcellularLocation>
</comment>
<keyword evidence="2" id="KW-1134">Transmembrane beta strand</keyword>
<dbReference type="InterPro" id="IPR039426">
    <property type="entry name" value="TonB-dep_rcpt-like"/>
</dbReference>
<reference evidence="5 6" key="1">
    <citation type="submission" date="2023-11" db="EMBL/GenBank/DDBJ databases">
        <title>Analysis of the Genomes of Mucilaginibacter gossypii cycad 4 and M. sabulilitoris SNA2: microbes with the potential for plant growth promotion.</title>
        <authorList>
            <person name="Hirsch A.M."/>
            <person name="Humm E."/>
            <person name="Rubbi M."/>
            <person name="Del Vecchio G."/>
            <person name="Ha S.M."/>
            <person name="Pellegrini M."/>
            <person name="Gunsalus R.P."/>
        </authorList>
    </citation>
    <scope>NUCLEOTIDE SEQUENCE [LARGE SCALE GENOMIC DNA]</scope>
    <source>
        <strain evidence="5 6">SNA2</strain>
    </source>
</reference>
<keyword evidence="5" id="KW-0675">Receptor</keyword>
<organism evidence="5 6">
    <name type="scientific">Mucilaginibacter sabulilitoris</name>
    <dbReference type="NCBI Taxonomy" id="1173583"/>
    <lineage>
        <taxon>Bacteria</taxon>
        <taxon>Pseudomonadati</taxon>
        <taxon>Bacteroidota</taxon>
        <taxon>Sphingobacteriia</taxon>
        <taxon>Sphingobacteriales</taxon>
        <taxon>Sphingobacteriaceae</taxon>
        <taxon>Mucilaginibacter</taxon>
    </lineage>
</organism>
<dbReference type="InterPro" id="IPR012910">
    <property type="entry name" value="Plug_dom"/>
</dbReference>
<dbReference type="Gene3D" id="2.170.130.10">
    <property type="entry name" value="TonB-dependent receptor, plug domain"/>
    <property type="match status" value="1"/>
</dbReference>
<keyword evidence="1 3" id="KW-0732">Signal</keyword>
<sequence>MKKVLLQTFLLLTLCLPVFAQTRSVTGKVVGKDDELLVGATVTVKGTKTVTTTDVGGNFKLIVPASGNVTLVATYVGLKPQEVSVRSQNEIVIIMSQDDARVLEEVKVVNIGYATVSKNAVTGAVSSVGAKDIRDFPVSTTAEALAGKLAGVTVTTTEGKPGADMQIRVRGGSSITQDNSPLYIVDGIQVENALAVISPQEIQSIDVLKDVASTAIYGARGANGVVLITTKSGRNARTLVSFSSYAGVRKITNELPVLNPYDYVQYQYQIYNLNTDQATKDAFTKTYGTFDDLDIYKNYTFSDWQNKVFGRDALSHTENLNINGGTKTSSFNFTVNNFKEDGIIAGMMSELLKRRSGCFSMIGKNNSSLSGIPEVCPSNCLMVTVGYGNSGKYLTNVSSIFNLPFPWSCKTATAVNVLDTEPI</sequence>
<keyword evidence="2" id="KW-0472">Membrane</keyword>
<dbReference type="InterPro" id="IPR037066">
    <property type="entry name" value="Plug_dom_sf"/>
</dbReference>
<dbReference type="Pfam" id="PF07715">
    <property type="entry name" value="Plug"/>
    <property type="match status" value="1"/>
</dbReference>
<keyword evidence="2" id="KW-0813">Transport</keyword>
<evidence type="ECO:0000259" key="4">
    <source>
        <dbReference type="Pfam" id="PF07715"/>
    </source>
</evidence>
<keyword evidence="2" id="KW-0998">Cell outer membrane</keyword>
<evidence type="ECO:0000313" key="5">
    <source>
        <dbReference type="EMBL" id="WPU96998.1"/>
    </source>
</evidence>
<dbReference type="Gene3D" id="2.60.40.1120">
    <property type="entry name" value="Carboxypeptidase-like, regulatory domain"/>
    <property type="match status" value="1"/>
</dbReference>
<protein>
    <submittedName>
        <fullName evidence="5">TonB-dependent receptor plug domain-containing protein</fullName>
    </submittedName>
</protein>
<keyword evidence="2" id="KW-0812">Transmembrane</keyword>
<dbReference type="Proteomes" id="UP001324380">
    <property type="component" value="Chromosome"/>
</dbReference>
<dbReference type="SUPFAM" id="SSF49464">
    <property type="entry name" value="Carboxypeptidase regulatory domain-like"/>
    <property type="match status" value="1"/>
</dbReference>
<feature type="domain" description="TonB-dependent receptor plug" evidence="4">
    <location>
        <begin position="118"/>
        <end position="225"/>
    </location>
</feature>
<dbReference type="PANTHER" id="PTHR30069:SF29">
    <property type="entry name" value="HEMOGLOBIN AND HEMOGLOBIN-HAPTOGLOBIN-BINDING PROTEIN 1-RELATED"/>
    <property type="match status" value="1"/>
</dbReference>
<dbReference type="Pfam" id="PF13715">
    <property type="entry name" value="CarbopepD_reg_2"/>
    <property type="match status" value="1"/>
</dbReference>
<keyword evidence="6" id="KW-1185">Reference proteome</keyword>
<name>A0ABZ0TXW6_9SPHI</name>
<evidence type="ECO:0000313" key="6">
    <source>
        <dbReference type="Proteomes" id="UP001324380"/>
    </source>
</evidence>
<gene>
    <name evidence="5" type="ORF">SNE25_15865</name>
</gene>
<comment type="similarity">
    <text evidence="2">Belongs to the TonB-dependent receptor family.</text>
</comment>
<evidence type="ECO:0000256" key="2">
    <source>
        <dbReference type="PROSITE-ProRule" id="PRU01360"/>
    </source>
</evidence>